<protein>
    <recommendedName>
        <fullName evidence="3">Secreted protein</fullName>
    </recommendedName>
</protein>
<dbReference type="Proteomes" id="UP001519460">
    <property type="component" value="Unassembled WGS sequence"/>
</dbReference>
<accession>A0ABD0K7U1</accession>
<sequence>MKALTCQGFRNTACVEEVRIFLLLFIAPLSNRCCISCTGDFRRLELQELDGSASRGALFKAGALPAPRNTGSSLAFVGVAEEFTLTLGCTARPADSRQPVSDLGSARL</sequence>
<evidence type="ECO:0000313" key="1">
    <source>
        <dbReference type="EMBL" id="KAK7483143.1"/>
    </source>
</evidence>
<name>A0ABD0K7U1_9CAEN</name>
<dbReference type="AlphaFoldDB" id="A0ABD0K7U1"/>
<proteinExistence type="predicted"/>
<gene>
    <name evidence="1" type="ORF">BaRGS_00025639</name>
</gene>
<evidence type="ECO:0000313" key="2">
    <source>
        <dbReference type="Proteomes" id="UP001519460"/>
    </source>
</evidence>
<comment type="caution">
    <text evidence="1">The sequence shown here is derived from an EMBL/GenBank/DDBJ whole genome shotgun (WGS) entry which is preliminary data.</text>
</comment>
<dbReference type="EMBL" id="JACVVK020000232">
    <property type="protein sequence ID" value="KAK7483143.1"/>
    <property type="molecule type" value="Genomic_DNA"/>
</dbReference>
<reference evidence="1 2" key="1">
    <citation type="journal article" date="2023" name="Sci. Data">
        <title>Genome assembly of the Korean intertidal mud-creeper Batillaria attramentaria.</title>
        <authorList>
            <person name="Patra A.K."/>
            <person name="Ho P.T."/>
            <person name="Jun S."/>
            <person name="Lee S.J."/>
            <person name="Kim Y."/>
            <person name="Won Y.J."/>
        </authorList>
    </citation>
    <scope>NUCLEOTIDE SEQUENCE [LARGE SCALE GENOMIC DNA]</scope>
    <source>
        <strain evidence="1">Wonlab-2016</strain>
    </source>
</reference>
<feature type="non-terminal residue" evidence="1">
    <location>
        <position position="108"/>
    </location>
</feature>
<evidence type="ECO:0008006" key="3">
    <source>
        <dbReference type="Google" id="ProtNLM"/>
    </source>
</evidence>
<organism evidence="1 2">
    <name type="scientific">Batillaria attramentaria</name>
    <dbReference type="NCBI Taxonomy" id="370345"/>
    <lineage>
        <taxon>Eukaryota</taxon>
        <taxon>Metazoa</taxon>
        <taxon>Spiralia</taxon>
        <taxon>Lophotrochozoa</taxon>
        <taxon>Mollusca</taxon>
        <taxon>Gastropoda</taxon>
        <taxon>Caenogastropoda</taxon>
        <taxon>Sorbeoconcha</taxon>
        <taxon>Cerithioidea</taxon>
        <taxon>Batillariidae</taxon>
        <taxon>Batillaria</taxon>
    </lineage>
</organism>
<keyword evidence="2" id="KW-1185">Reference proteome</keyword>